<dbReference type="EMBL" id="GDJX01011072">
    <property type="protein sequence ID" value="JAT56864.1"/>
    <property type="molecule type" value="Transcribed_RNA"/>
</dbReference>
<dbReference type="Pfam" id="PF03372">
    <property type="entry name" value="Exo_endo_phos"/>
    <property type="match status" value="1"/>
</dbReference>
<evidence type="ECO:0000256" key="1">
    <source>
        <dbReference type="SAM" id="MobiDB-lite"/>
    </source>
</evidence>
<organism evidence="3">
    <name type="scientific">Anthurium amnicola</name>
    <dbReference type="NCBI Taxonomy" id="1678845"/>
    <lineage>
        <taxon>Eukaryota</taxon>
        <taxon>Viridiplantae</taxon>
        <taxon>Streptophyta</taxon>
        <taxon>Embryophyta</taxon>
        <taxon>Tracheophyta</taxon>
        <taxon>Spermatophyta</taxon>
        <taxon>Magnoliopsida</taxon>
        <taxon>Liliopsida</taxon>
        <taxon>Araceae</taxon>
        <taxon>Pothoideae</taxon>
        <taxon>Potheae</taxon>
        <taxon>Anthurium</taxon>
    </lineage>
</organism>
<dbReference type="InterPro" id="IPR005135">
    <property type="entry name" value="Endo/exonuclease/phosphatase"/>
</dbReference>
<dbReference type="InterPro" id="IPR036691">
    <property type="entry name" value="Endo/exonu/phosph_ase_sf"/>
</dbReference>
<feature type="domain" description="Endonuclease/exonuclease/phosphatase" evidence="2">
    <location>
        <begin position="85"/>
        <end position="429"/>
    </location>
</feature>
<dbReference type="Gene3D" id="3.60.10.10">
    <property type="entry name" value="Endonuclease/exonuclease/phosphatase"/>
    <property type="match status" value="1"/>
</dbReference>
<accession>A0A1D1Y351</accession>
<protein>
    <submittedName>
        <fullName evidence="3">Carbon catabolite repressor protein 4 5</fullName>
    </submittedName>
</protein>
<name>A0A1D1Y351_9ARAE</name>
<sequence length="454" mass="51678">MRTNGGGGRSWVSPCGRSRHHGPPEEAPGASYRKRKAECESSSGHFDGGRRGTKRRKARRGHETRPWVFSSRDFSSCKDRFVIVSYNILGVENASKHPDLYQHVKPKNLDWDRRKGRIRRELMRYNPSILCFQEVDRFDDLSNLLHEDGFVGVHKGRTGEANDGCAIFWREEQFTLLHQADIEFQEFGLRNNVAQLCVLKMLHNHLYTSTCAKSGVQAVGIQCDRTLLVGNIHVLFNPNRGDIKLGQMRLLLEKAHEISEEWGKTPIVIAGDLNSIPQSALYQFISSSELDILTYDRRAISGQLEYSSKQRILNIWSESHGRYPLHMSNVLKYKWNEEELLLACGNRRQNHLQHPLKLWSAYAGVPGNHATREENGEPLVTSYHSKFMGTVDYIWHSAELVPVGVVDTMPINTLQKIGCLPSEGWGSDHLSLVCELAFLNDNDTTERSLCTNKR</sequence>
<feature type="region of interest" description="Disordered" evidence="1">
    <location>
        <begin position="1"/>
        <end position="63"/>
    </location>
</feature>
<dbReference type="PANTHER" id="PTHR12121">
    <property type="entry name" value="CARBON CATABOLITE REPRESSOR PROTEIN 4"/>
    <property type="match status" value="1"/>
</dbReference>
<feature type="compositionally biased region" description="Basic residues" evidence="1">
    <location>
        <begin position="51"/>
        <end position="62"/>
    </location>
</feature>
<reference evidence="3" key="1">
    <citation type="submission" date="2015-07" db="EMBL/GenBank/DDBJ databases">
        <title>Transcriptome Assembly of Anthurium amnicola.</title>
        <authorList>
            <person name="Suzuki J."/>
        </authorList>
    </citation>
    <scope>NUCLEOTIDE SEQUENCE</scope>
</reference>
<dbReference type="EMBL" id="GDJX01018878">
    <property type="protein sequence ID" value="JAT49058.1"/>
    <property type="molecule type" value="Transcribed_RNA"/>
</dbReference>
<dbReference type="AlphaFoldDB" id="A0A1D1Y351"/>
<dbReference type="GO" id="GO:0000175">
    <property type="term" value="F:3'-5'-RNA exonuclease activity"/>
    <property type="evidence" value="ECO:0007669"/>
    <property type="project" value="TreeGrafter"/>
</dbReference>
<proteinExistence type="predicted"/>
<gene>
    <name evidence="3" type="primary">CCR4-5_11</name>
    <name evidence="4" type="synonym">CCR4-5_3</name>
    <name evidence="4" type="ORF">g.104009</name>
    <name evidence="3" type="ORF">g.104066</name>
</gene>
<dbReference type="InterPro" id="IPR050410">
    <property type="entry name" value="CCR4/nocturin_mRNA_transcr"/>
</dbReference>
<dbReference type="PANTHER" id="PTHR12121:SF74">
    <property type="entry name" value="CARBON CATABOLITE REPRESSOR PROTEIN 4 HOMOLOG 5"/>
    <property type="match status" value="1"/>
</dbReference>
<dbReference type="SUPFAM" id="SSF56219">
    <property type="entry name" value="DNase I-like"/>
    <property type="match status" value="1"/>
</dbReference>
<evidence type="ECO:0000259" key="2">
    <source>
        <dbReference type="Pfam" id="PF03372"/>
    </source>
</evidence>
<evidence type="ECO:0000313" key="4">
    <source>
        <dbReference type="EMBL" id="JAT56864.1"/>
    </source>
</evidence>
<evidence type="ECO:0000313" key="3">
    <source>
        <dbReference type="EMBL" id="JAT49058.1"/>
    </source>
</evidence>